<accession>A0A9Q0GAC5</accession>
<dbReference type="Pfam" id="PF03372">
    <property type="entry name" value="Exo_endo_phos"/>
    <property type="match status" value="1"/>
</dbReference>
<feature type="domain" description="Endonuclease/exonuclease/phosphatase" evidence="1">
    <location>
        <begin position="29"/>
        <end position="170"/>
    </location>
</feature>
<keyword evidence="3" id="KW-1185">Reference proteome</keyword>
<dbReference type="InterPro" id="IPR036691">
    <property type="entry name" value="Endo/exonu/phosph_ase_sf"/>
</dbReference>
<protein>
    <recommendedName>
        <fullName evidence="1">Endonuclease/exonuclease/phosphatase domain-containing protein</fullName>
    </recommendedName>
</protein>
<proteinExistence type="predicted"/>
<dbReference type="OrthoDB" id="1720282at2759"/>
<evidence type="ECO:0000259" key="1">
    <source>
        <dbReference type="Pfam" id="PF03372"/>
    </source>
</evidence>
<dbReference type="EMBL" id="JAKUCV010001785">
    <property type="protein sequence ID" value="KAJ4845064.1"/>
    <property type="molecule type" value="Genomic_DNA"/>
</dbReference>
<comment type="caution">
    <text evidence="2">The sequence shown here is derived from an EMBL/GenBank/DDBJ whole genome shotgun (WGS) entry which is preliminary data.</text>
</comment>
<evidence type="ECO:0000313" key="2">
    <source>
        <dbReference type="EMBL" id="KAJ4845064.1"/>
    </source>
</evidence>
<dbReference type="Gene3D" id="3.60.10.10">
    <property type="entry name" value="Endonuclease/exonuclease/phosphatase"/>
    <property type="match status" value="1"/>
</dbReference>
<sequence>MIAVILEPRISGMRASRVIRKLGFRRSHRVEARGYSGGIWVLWREELVSVHFLINHAQFIHMKVCTAWGSFLLTAIYGSPSASNRKYLWQNLEVLSSTTTEPWLLAGDFNATLCTSESTSQRRTPSCSMKEFQNTLLNAGLLDLGYSGPSYTWQRGRLKKRLDRAISNATANKANLYFGPQPPRG</sequence>
<reference evidence="2" key="1">
    <citation type="submission" date="2022-02" db="EMBL/GenBank/DDBJ databases">
        <authorList>
            <person name="Henning P.M."/>
            <person name="McCubbin A.G."/>
            <person name="Shore J.S."/>
        </authorList>
    </citation>
    <scope>NUCLEOTIDE SEQUENCE</scope>
    <source>
        <strain evidence="2">F60SS</strain>
        <tissue evidence="2">Leaves</tissue>
    </source>
</reference>
<dbReference type="InterPro" id="IPR005135">
    <property type="entry name" value="Endo/exonuclease/phosphatase"/>
</dbReference>
<evidence type="ECO:0000313" key="3">
    <source>
        <dbReference type="Proteomes" id="UP001141552"/>
    </source>
</evidence>
<dbReference type="PANTHER" id="PTHR35218">
    <property type="entry name" value="RNASE H DOMAIN-CONTAINING PROTEIN"/>
    <property type="match status" value="1"/>
</dbReference>
<gene>
    <name evidence="2" type="ORF">Tsubulata_015508</name>
</gene>
<dbReference type="GO" id="GO:0003824">
    <property type="term" value="F:catalytic activity"/>
    <property type="evidence" value="ECO:0007669"/>
    <property type="project" value="InterPro"/>
</dbReference>
<name>A0A9Q0GAC5_9ROSI</name>
<dbReference type="AlphaFoldDB" id="A0A9Q0GAC5"/>
<organism evidence="2 3">
    <name type="scientific">Turnera subulata</name>
    <dbReference type="NCBI Taxonomy" id="218843"/>
    <lineage>
        <taxon>Eukaryota</taxon>
        <taxon>Viridiplantae</taxon>
        <taxon>Streptophyta</taxon>
        <taxon>Embryophyta</taxon>
        <taxon>Tracheophyta</taxon>
        <taxon>Spermatophyta</taxon>
        <taxon>Magnoliopsida</taxon>
        <taxon>eudicotyledons</taxon>
        <taxon>Gunneridae</taxon>
        <taxon>Pentapetalae</taxon>
        <taxon>rosids</taxon>
        <taxon>fabids</taxon>
        <taxon>Malpighiales</taxon>
        <taxon>Passifloraceae</taxon>
        <taxon>Turnera</taxon>
    </lineage>
</organism>
<dbReference type="Proteomes" id="UP001141552">
    <property type="component" value="Unassembled WGS sequence"/>
</dbReference>
<reference evidence="2" key="2">
    <citation type="journal article" date="2023" name="Plants (Basel)">
        <title>Annotation of the Turnera subulata (Passifloraceae) Draft Genome Reveals the S-Locus Evolved after the Divergence of Turneroideae from Passifloroideae in a Stepwise Manner.</title>
        <authorList>
            <person name="Henning P.M."/>
            <person name="Roalson E.H."/>
            <person name="Mir W."/>
            <person name="McCubbin A.G."/>
            <person name="Shore J.S."/>
        </authorList>
    </citation>
    <scope>NUCLEOTIDE SEQUENCE</scope>
    <source>
        <strain evidence="2">F60SS</strain>
    </source>
</reference>
<dbReference type="PANTHER" id="PTHR35218:SF9">
    <property type="entry name" value="ENDONUCLEASE_EXONUCLEASE_PHOSPHATASE DOMAIN-CONTAINING PROTEIN"/>
    <property type="match status" value="1"/>
</dbReference>
<dbReference type="SUPFAM" id="SSF56219">
    <property type="entry name" value="DNase I-like"/>
    <property type="match status" value="1"/>
</dbReference>